<accession>A0ABT3TMB6</accession>
<name>A0ABT3TMB6_9GAMM</name>
<protein>
    <submittedName>
        <fullName evidence="3">PEP-CTERM sorting domain-containing protein</fullName>
    </submittedName>
</protein>
<reference evidence="3" key="1">
    <citation type="submission" date="2019-02" db="EMBL/GenBank/DDBJ databases">
        <authorList>
            <person name="Li S.-H."/>
        </authorList>
    </citation>
    <scope>NUCLEOTIDE SEQUENCE</scope>
    <source>
        <strain evidence="3">IMCC14734</strain>
    </source>
</reference>
<dbReference type="InterPro" id="IPR013424">
    <property type="entry name" value="Ice-binding_C"/>
</dbReference>
<dbReference type="Pfam" id="PF07589">
    <property type="entry name" value="PEP-CTERM"/>
    <property type="match status" value="1"/>
</dbReference>
<proteinExistence type="predicted"/>
<evidence type="ECO:0000313" key="3">
    <source>
        <dbReference type="EMBL" id="MCX2983440.1"/>
    </source>
</evidence>
<evidence type="ECO:0000259" key="2">
    <source>
        <dbReference type="Pfam" id="PF07589"/>
    </source>
</evidence>
<dbReference type="Proteomes" id="UP001143362">
    <property type="component" value="Unassembled WGS sequence"/>
</dbReference>
<dbReference type="EMBL" id="SHNN01000008">
    <property type="protein sequence ID" value="MCX2983440.1"/>
    <property type="molecule type" value="Genomic_DNA"/>
</dbReference>
<dbReference type="NCBIfam" id="TIGR02595">
    <property type="entry name" value="PEP_CTERM"/>
    <property type="match status" value="1"/>
</dbReference>
<keyword evidence="1" id="KW-1133">Transmembrane helix</keyword>
<gene>
    <name evidence="3" type="ORF">EYC98_21480</name>
</gene>
<sequence length="213" mass="21733">MIMKTSTYKMSAIHLARGATLFLGMLFCSIANAGLIDFAFTSGGLTSSTATNGAFTATINADGGQQFNYPTSYLRSARGSSGDTLTLSFNQAIDSLSFDVGSLDAGNNNESLVFALTPIVSAVSSVDWSNGGLAVLTGNTLSSGGANAATARVSFMGLGGITSFSFAEVFTGHAIYFDNFTVNTGSGVVPAPATLALFGLGLAGLGWSKRKKA</sequence>
<organism evidence="3 4">
    <name type="scientific">Candidatus Litorirhabdus singularis</name>
    <dbReference type="NCBI Taxonomy" id="2518993"/>
    <lineage>
        <taxon>Bacteria</taxon>
        <taxon>Pseudomonadati</taxon>
        <taxon>Pseudomonadota</taxon>
        <taxon>Gammaproteobacteria</taxon>
        <taxon>Cellvibrionales</taxon>
        <taxon>Halieaceae</taxon>
        <taxon>Candidatus Litorirhabdus</taxon>
    </lineage>
</organism>
<keyword evidence="4" id="KW-1185">Reference proteome</keyword>
<feature type="domain" description="Ice-binding protein C-terminal" evidence="2">
    <location>
        <begin position="189"/>
        <end position="210"/>
    </location>
</feature>
<comment type="caution">
    <text evidence="3">The sequence shown here is derived from an EMBL/GenBank/DDBJ whole genome shotgun (WGS) entry which is preliminary data.</text>
</comment>
<evidence type="ECO:0000256" key="1">
    <source>
        <dbReference type="SAM" id="Phobius"/>
    </source>
</evidence>
<feature type="transmembrane region" description="Helical" evidence="1">
    <location>
        <begin position="187"/>
        <end position="207"/>
    </location>
</feature>
<evidence type="ECO:0000313" key="4">
    <source>
        <dbReference type="Proteomes" id="UP001143362"/>
    </source>
</evidence>
<keyword evidence="1" id="KW-0812">Transmembrane</keyword>
<keyword evidence="1" id="KW-0472">Membrane</keyword>